<reference evidence="2 3" key="1">
    <citation type="submission" date="2016-02" db="EMBL/GenBank/DDBJ databases">
        <title>Draft genome sequence of Hydrogenophaga sp. LPB0072.</title>
        <authorList>
            <person name="Shin S.-K."/>
            <person name="Yi H."/>
        </authorList>
    </citation>
    <scope>NUCLEOTIDE SEQUENCE [LARGE SCALE GENOMIC DNA]</scope>
    <source>
        <strain evidence="2 3">LPB0072</strain>
    </source>
</reference>
<dbReference type="EMBL" id="LVWD01000034">
    <property type="protein sequence ID" value="OAD39932.1"/>
    <property type="molecule type" value="Genomic_DNA"/>
</dbReference>
<evidence type="ECO:0000313" key="4">
    <source>
        <dbReference type="Proteomes" id="UP000185680"/>
    </source>
</evidence>
<dbReference type="STRING" id="1763535.LPB072_07710"/>
<sequence>MHPSAPLKPYVDAEVMEDTARKVSNWNRWGPDDEIGTLNFVTPQDIVRASALVRHGKTFSLALPFDQNGPQNAGGWGMRFNPIHTMLATGSDAATGQQGHKGGGYADDMVSMPLQCGTQWDGLGHVFYGDKMWNGYDAKLVDSLGAAKNGIEHTKSSMVGRGVLLDIARYKGADYLAPGYGISNDDLDGCARAQGVEVRRGDFLICRTGFMEQCLAEADWGGYAGGASPGMRFETAEWLHAREVAAIATDTWGCEVIPNESNYTFQPWHMMVIPMMGITMGEIFYLEELAKDCAADGVYEFLFVAPTLPITGAVGSPINPQAVK</sequence>
<dbReference type="PANTHER" id="PTHR34861">
    <property type="match status" value="1"/>
</dbReference>
<dbReference type="PANTHER" id="PTHR34861:SF10">
    <property type="entry name" value="CYCLASE"/>
    <property type="match status" value="1"/>
</dbReference>
<dbReference type="Gene3D" id="3.50.30.50">
    <property type="entry name" value="Putative cyclase"/>
    <property type="match status" value="1"/>
</dbReference>
<evidence type="ECO:0000313" key="3">
    <source>
        <dbReference type="Proteomes" id="UP000185657"/>
    </source>
</evidence>
<evidence type="ECO:0000313" key="1">
    <source>
        <dbReference type="EMBL" id="AOW12743.1"/>
    </source>
</evidence>
<name>A0A162YSW7_9BURK</name>
<dbReference type="InterPro" id="IPR037175">
    <property type="entry name" value="KFase_sf"/>
</dbReference>
<dbReference type="GO" id="GO:0019441">
    <property type="term" value="P:L-tryptophan catabolic process to kynurenine"/>
    <property type="evidence" value="ECO:0007669"/>
    <property type="project" value="InterPro"/>
</dbReference>
<organism evidence="1 4">
    <name type="scientific">Hydrogenophaga crassostreae</name>
    <dbReference type="NCBI Taxonomy" id="1763535"/>
    <lineage>
        <taxon>Bacteria</taxon>
        <taxon>Pseudomonadati</taxon>
        <taxon>Pseudomonadota</taxon>
        <taxon>Betaproteobacteria</taxon>
        <taxon>Burkholderiales</taxon>
        <taxon>Comamonadaceae</taxon>
        <taxon>Hydrogenophaga</taxon>
    </lineage>
</organism>
<protein>
    <submittedName>
        <fullName evidence="1">Cyclase</fullName>
    </submittedName>
</protein>
<dbReference type="Proteomes" id="UP000185680">
    <property type="component" value="Chromosome"/>
</dbReference>
<gene>
    <name evidence="1" type="ORF">LPB072_07710</name>
    <name evidence="2" type="ORF">LPB72_17205</name>
</gene>
<dbReference type="Pfam" id="PF04199">
    <property type="entry name" value="Cyclase"/>
    <property type="match status" value="1"/>
</dbReference>
<dbReference type="GO" id="GO:0004061">
    <property type="term" value="F:arylformamidase activity"/>
    <property type="evidence" value="ECO:0007669"/>
    <property type="project" value="InterPro"/>
</dbReference>
<dbReference type="EMBL" id="CP017476">
    <property type="protein sequence ID" value="AOW12743.1"/>
    <property type="molecule type" value="Genomic_DNA"/>
</dbReference>
<proteinExistence type="predicted"/>
<dbReference type="SUPFAM" id="SSF102198">
    <property type="entry name" value="Putative cyclase"/>
    <property type="match status" value="1"/>
</dbReference>
<evidence type="ECO:0000313" key="2">
    <source>
        <dbReference type="EMBL" id="OAD39932.1"/>
    </source>
</evidence>
<dbReference type="Proteomes" id="UP000185657">
    <property type="component" value="Unassembled WGS sequence"/>
</dbReference>
<accession>A0A162YSW7</accession>
<keyword evidence="3" id="KW-1185">Reference proteome</keyword>
<dbReference type="InterPro" id="IPR007325">
    <property type="entry name" value="KFase/CYL"/>
</dbReference>
<dbReference type="AlphaFoldDB" id="A0A162YSW7"/>
<dbReference type="KEGG" id="hyl:LPB072_07710"/>
<reference evidence="1 4" key="2">
    <citation type="submission" date="2016-10" db="EMBL/GenBank/DDBJ databases">
        <title>Hydorgenophaga sp. LPB0072 isolated from gastropod.</title>
        <authorList>
            <person name="Kim E."/>
            <person name="Yi H."/>
        </authorList>
    </citation>
    <scope>NUCLEOTIDE SEQUENCE [LARGE SCALE GENOMIC DNA]</scope>
    <source>
        <strain evidence="1 4">LPB0072</strain>
    </source>
</reference>